<keyword evidence="1" id="KW-1133">Transmembrane helix</keyword>
<keyword evidence="1" id="KW-0472">Membrane</keyword>
<evidence type="ECO:0008006" key="4">
    <source>
        <dbReference type="Google" id="ProtNLM"/>
    </source>
</evidence>
<organism evidence="2 3">
    <name type="scientific">Janibacter indicus</name>
    <dbReference type="NCBI Taxonomy" id="857417"/>
    <lineage>
        <taxon>Bacteria</taxon>
        <taxon>Bacillati</taxon>
        <taxon>Actinomycetota</taxon>
        <taxon>Actinomycetes</taxon>
        <taxon>Micrococcales</taxon>
        <taxon>Intrasporangiaceae</taxon>
        <taxon>Janibacter</taxon>
    </lineage>
</organism>
<feature type="transmembrane region" description="Helical" evidence="1">
    <location>
        <begin position="101"/>
        <end position="119"/>
    </location>
</feature>
<dbReference type="AlphaFoldDB" id="A0A7L9J306"/>
<name>A0A7L9J306_9MICO</name>
<protein>
    <recommendedName>
        <fullName evidence="4">ATP synthase protein I</fullName>
    </recommendedName>
</protein>
<evidence type="ECO:0000313" key="2">
    <source>
        <dbReference type="EMBL" id="QOK23612.1"/>
    </source>
</evidence>
<dbReference type="RefSeq" id="WP_192911623.1">
    <property type="nucleotide sequence ID" value="NZ_CP062789.1"/>
</dbReference>
<gene>
    <name evidence="2" type="ORF">IGS73_04210</name>
</gene>
<evidence type="ECO:0000256" key="1">
    <source>
        <dbReference type="SAM" id="Phobius"/>
    </source>
</evidence>
<keyword evidence="1" id="KW-0812">Transmembrane</keyword>
<proteinExistence type="predicted"/>
<dbReference type="Proteomes" id="UP000593998">
    <property type="component" value="Chromosome"/>
</dbReference>
<feature type="transmembrane region" description="Helical" evidence="1">
    <location>
        <begin position="74"/>
        <end position="95"/>
    </location>
</feature>
<accession>A0A7L9J306</accession>
<sequence>MTTTQRRSPVPGMRRGVLVSGLCGTVALTMAGAVAKGADGALSALAGALLSFVVLLLGLLAISAVVAGDPGASMAGAGLVFMGQLIILVAAIALLRQQPSLDGPVIAAAAIVEVVLIQVGQLRGYVRARHAIDPQAGRA</sequence>
<dbReference type="EMBL" id="CP062789">
    <property type="protein sequence ID" value="QOK23612.1"/>
    <property type="molecule type" value="Genomic_DNA"/>
</dbReference>
<reference evidence="2 3" key="1">
    <citation type="submission" date="2020-10" db="EMBL/GenBank/DDBJ databases">
        <title>Janibacter indicus TT2 genome sequence.</title>
        <authorList>
            <person name="Lee K."/>
            <person name="Ganzorig M."/>
        </authorList>
    </citation>
    <scope>NUCLEOTIDE SEQUENCE [LARGE SCALE GENOMIC DNA]</scope>
    <source>
        <strain evidence="2 3">TT2</strain>
    </source>
</reference>
<feature type="transmembrane region" description="Helical" evidence="1">
    <location>
        <begin position="45"/>
        <end position="67"/>
    </location>
</feature>
<evidence type="ECO:0000313" key="3">
    <source>
        <dbReference type="Proteomes" id="UP000593998"/>
    </source>
</evidence>